<dbReference type="EMBL" id="CP036281">
    <property type="protein sequence ID" value="QDU81957.1"/>
    <property type="molecule type" value="Genomic_DNA"/>
</dbReference>
<evidence type="ECO:0000256" key="4">
    <source>
        <dbReference type="ARBA" id="ARBA00010499"/>
    </source>
</evidence>
<dbReference type="KEGG" id="plon:Pla110_37090"/>
<dbReference type="InterPro" id="IPR006269">
    <property type="entry name" value="KDO8P_synthase"/>
</dbReference>
<comment type="subcellular location">
    <subcellularLocation>
        <location evidence="1">Cytoplasm</location>
    </subcellularLocation>
</comment>
<evidence type="ECO:0000313" key="10">
    <source>
        <dbReference type="EMBL" id="QDU81957.1"/>
    </source>
</evidence>
<dbReference type="PANTHER" id="PTHR21057">
    <property type="entry name" value="PHOSPHO-2-DEHYDRO-3-DEOXYHEPTONATE ALDOLASE"/>
    <property type="match status" value="1"/>
</dbReference>
<dbReference type="Proteomes" id="UP000317178">
    <property type="component" value="Chromosome"/>
</dbReference>
<dbReference type="SUPFAM" id="SSF51569">
    <property type="entry name" value="Aldolase"/>
    <property type="match status" value="1"/>
</dbReference>
<dbReference type="OrthoDB" id="9780456at2"/>
<accession>A0A518CRV3</accession>
<reference evidence="10 11" key="1">
    <citation type="submission" date="2019-02" db="EMBL/GenBank/DDBJ databases">
        <title>Deep-cultivation of Planctomycetes and their phenomic and genomic characterization uncovers novel biology.</title>
        <authorList>
            <person name="Wiegand S."/>
            <person name="Jogler M."/>
            <person name="Boedeker C."/>
            <person name="Pinto D."/>
            <person name="Vollmers J."/>
            <person name="Rivas-Marin E."/>
            <person name="Kohn T."/>
            <person name="Peeters S.H."/>
            <person name="Heuer A."/>
            <person name="Rast P."/>
            <person name="Oberbeckmann S."/>
            <person name="Bunk B."/>
            <person name="Jeske O."/>
            <person name="Meyerdierks A."/>
            <person name="Storesund J.E."/>
            <person name="Kallscheuer N."/>
            <person name="Luecker S."/>
            <person name="Lage O.M."/>
            <person name="Pohl T."/>
            <person name="Merkel B.J."/>
            <person name="Hornburger P."/>
            <person name="Mueller R.-W."/>
            <person name="Bruemmer F."/>
            <person name="Labrenz M."/>
            <person name="Spormann A.M."/>
            <person name="Op den Camp H."/>
            <person name="Overmann J."/>
            <person name="Amann R."/>
            <person name="Jetten M.S.M."/>
            <person name="Mascher T."/>
            <person name="Medema M.H."/>
            <person name="Devos D.P."/>
            <person name="Kaster A.-K."/>
            <person name="Ovreas L."/>
            <person name="Rohde M."/>
            <person name="Galperin M.Y."/>
            <person name="Jogler C."/>
        </authorList>
    </citation>
    <scope>NUCLEOTIDE SEQUENCE [LARGE SCALE GENOMIC DNA]</scope>
    <source>
        <strain evidence="10 11">Pla110</strain>
    </source>
</reference>
<name>A0A518CRV3_9PLAN</name>
<dbReference type="EC" id="2.5.1.55" evidence="5"/>
<comment type="pathway">
    <text evidence="2">Bacterial outer membrane biogenesis; lipopolysaccharide biosynthesis.</text>
</comment>
<evidence type="ECO:0000256" key="8">
    <source>
        <dbReference type="ARBA" id="ARBA00049112"/>
    </source>
</evidence>
<dbReference type="UniPathway" id="UPA00030"/>
<evidence type="ECO:0000256" key="2">
    <source>
        <dbReference type="ARBA" id="ARBA00004756"/>
    </source>
</evidence>
<dbReference type="NCBIfam" id="TIGR01362">
    <property type="entry name" value="KDO8P_synth"/>
    <property type="match status" value="1"/>
</dbReference>
<dbReference type="InterPro" id="IPR006218">
    <property type="entry name" value="DAHP1/KDSA"/>
</dbReference>
<evidence type="ECO:0000259" key="9">
    <source>
        <dbReference type="Pfam" id="PF00793"/>
    </source>
</evidence>
<dbReference type="NCBIfam" id="NF003543">
    <property type="entry name" value="PRK05198.1"/>
    <property type="match status" value="1"/>
</dbReference>
<protein>
    <recommendedName>
        <fullName evidence="5">3-deoxy-8-phosphooctulonate synthase</fullName>
        <ecNumber evidence="5">2.5.1.55</ecNumber>
    </recommendedName>
</protein>
<keyword evidence="7 10" id="KW-0808">Transferase</keyword>
<proteinExistence type="inferred from homology"/>
<dbReference type="InterPro" id="IPR013785">
    <property type="entry name" value="Aldolase_TIM"/>
</dbReference>
<comment type="pathway">
    <text evidence="3">Carbohydrate biosynthesis; 3-deoxy-D-manno-octulosonate biosynthesis; 3-deoxy-D-manno-octulosonate from D-ribulose 5-phosphate: step 2/3.</text>
</comment>
<gene>
    <name evidence="10" type="primary">kdsA</name>
    <name evidence="10" type="ORF">Pla110_37090</name>
</gene>
<evidence type="ECO:0000256" key="5">
    <source>
        <dbReference type="ARBA" id="ARBA00012693"/>
    </source>
</evidence>
<comment type="similarity">
    <text evidence="4">Belongs to the KdsA family.</text>
</comment>
<dbReference type="Gene3D" id="3.20.20.70">
    <property type="entry name" value="Aldolase class I"/>
    <property type="match status" value="1"/>
</dbReference>
<evidence type="ECO:0000313" key="11">
    <source>
        <dbReference type="Proteomes" id="UP000317178"/>
    </source>
</evidence>
<dbReference type="GO" id="GO:0005737">
    <property type="term" value="C:cytoplasm"/>
    <property type="evidence" value="ECO:0007669"/>
    <property type="project" value="UniProtKB-SubCell"/>
</dbReference>
<evidence type="ECO:0000256" key="1">
    <source>
        <dbReference type="ARBA" id="ARBA00004496"/>
    </source>
</evidence>
<sequence>MVIAGPCVMESLDLLKEVSASIAKLGEDLGLPVVFKSSFDKANRTSIKSYRGPGLDEGLRMLESIKSETGLPVTTDIHEAGQADSVASVCEIVQIPAFLARQTDLIVATAEATAKYGGVINIKKPQFVAPEDTLHAVRKAEEAGNANIMLTERGTVFGYGRLVNDFRAIPIMKQHGVPVIFDATHSVQTPGGSTTGGQREMIRPLARAAVAAGVDAVFIETHPDPDNAKSDGPNMLPLSQLAALISELKQLRELTLSFP</sequence>
<feature type="domain" description="DAHP synthetase I/KDSA" evidence="9">
    <location>
        <begin position="1"/>
        <end position="255"/>
    </location>
</feature>
<dbReference type="UniPathway" id="UPA00357">
    <property type="reaction ID" value="UER00474"/>
</dbReference>
<evidence type="ECO:0000256" key="6">
    <source>
        <dbReference type="ARBA" id="ARBA00022490"/>
    </source>
</evidence>
<dbReference type="GO" id="GO:0009103">
    <property type="term" value="P:lipopolysaccharide biosynthetic process"/>
    <property type="evidence" value="ECO:0007669"/>
    <property type="project" value="UniProtKB-UniPathway"/>
</dbReference>
<organism evidence="10 11">
    <name type="scientific">Polystyrenella longa</name>
    <dbReference type="NCBI Taxonomy" id="2528007"/>
    <lineage>
        <taxon>Bacteria</taxon>
        <taxon>Pseudomonadati</taxon>
        <taxon>Planctomycetota</taxon>
        <taxon>Planctomycetia</taxon>
        <taxon>Planctomycetales</taxon>
        <taxon>Planctomycetaceae</taxon>
        <taxon>Polystyrenella</taxon>
    </lineage>
</organism>
<dbReference type="GO" id="GO:0008676">
    <property type="term" value="F:3-deoxy-8-phosphooctulonate synthase activity"/>
    <property type="evidence" value="ECO:0007669"/>
    <property type="project" value="UniProtKB-EC"/>
</dbReference>
<evidence type="ECO:0000256" key="7">
    <source>
        <dbReference type="ARBA" id="ARBA00022679"/>
    </source>
</evidence>
<evidence type="ECO:0000256" key="3">
    <source>
        <dbReference type="ARBA" id="ARBA00004845"/>
    </source>
</evidence>
<dbReference type="AlphaFoldDB" id="A0A518CRV3"/>
<dbReference type="Pfam" id="PF00793">
    <property type="entry name" value="DAHP_synth_1"/>
    <property type="match status" value="1"/>
</dbReference>
<comment type="catalytic activity">
    <reaction evidence="8">
        <text>D-arabinose 5-phosphate + phosphoenolpyruvate + H2O = 3-deoxy-alpha-D-manno-2-octulosonate-8-phosphate + phosphate</text>
        <dbReference type="Rhea" id="RHEA:14053"/>
        <dbReference type="ChEBI" id="CHEBI:15377"/>
        <dbReference type="ChEBI" id="CHEBI:43474"/>
        <dbReference type="ChEBI" id="CHEBI:57693"/>
        <dbReference type="ChEBI" id="CHEBI:58702"/>
        <dbReference type="ChEBI" id="CHEBI:85985"/>
        <dbReference type="EC" id="2.5.1.55"/>
    </reaction>
</comment>
<keyword evidence="6" id="KW-0963">Cytoplasm</keyword>
<keyword evidence="11" id="KW-1185">Reference proteome</keyword>